<sequence>MSELPDLDNAQDNEESTATAGAVSPCIHHHTSASGSLASAADGDLPSAPGGNTGKNTEEDVGRRLRGGVKKGEAAPRAPEAP</sequence>
<dbReference type="EMBL" id="CP045891">
    <property type="protein sequence ID" value="QQP58080.1"/>
    <property type="molecule type" value="Genomic_DNA"/>
</dbReference>
<proteinExistence type="predicted"/>
<reference evidence="3" key="1">
    <citation type="submission" date="2021-01" db="EMBL/GenBank/DDBJ databases">
        <title>Caligus Genome Assembly.</title>
        <authorList>
            <person name="Gallardo-Escarate C."/>
        </authorList>
    </citation>
    <scope>NUCLEOTIDE SEQUENCE [LARGE SCALE GENOMIC DNA]</scope>
</reference>
<evidence type="ECO:0000313" key="3">
    <source>
        <dbReference type="Proteomes" id="UP000595437"/>
    </source>
</evidence>
<keyword evidence="3" id="KW-1185">Reference proteome</keyword>
<gene>
    <name evidence="2" type="ORF">FKW44_003285</name>
</gene>
<evidence type="ECO:0000313" key="2">
    <source>
        <dbReference type="EMBL" id="QQP58080.1"/>
    </source>
</evidence>
<organism evidence="2 3">
    <name type="scientific">Caligus rogercresseyi</name>
    <name type="common">Sea louse</name>
    <dbReference type="NCBI Taxonomy" id="217165"/>
    <lineage>
        <taxon>Eukaryota</taxon>
        <taxon>Metazoa</taxon>
        <taxon>Ecdysozoa</taxon>
        <taxon>Arthropoda</taxon>
        <taxon>Crustacea</taxon>
        <taxon>Multicrustacea</taxon>
        <taxon>Hexanauplia</taxon>
        <taxon>Copepoda</taxon>
        <taxon>Siphonostomatoida</taxon>
        <taxon>Caligidae</taxon>
        <taxon>Caligus</taxon>
    </lineage>
</organism>
<dbReference type="AlphaFoldDB" id="A0A7T8KLD5"/>
<evidence type="ECO:0000256" key="1">
    <source>
        <dbReference type="SAM" id="MobiDB-lite"/>
    </source>
</evidence>
<feature type="compositionally biased region" description="Low complexity" evidence="1">
    <location>
        <begin position="32"/>
        <end position="45"/>
    </location>
</feature>
<feature type="compositionally biased region" description="Acidic residues" evidence="1">
    <location>
        <begin position="1"/>
        <end position="15"/>
    </location>
</feature>
<accession>A0A7T8KLD5</accession>
<protein>
    <submittedName>
        <fullName evidence="2">Uncharacterized protein</fullName>
    </submittedName>
</protein>
<dbReference type="Proteomes" id="UP000595437">
    <property type="component" value="Chromosome 2"/>
</dbReference>
<name>A0A7T8KLD5_CALRO</name>
<feature type="region of interest" description="Disordered" evidence="1">
    <location>
        <begin position="1"/>
        <end position="82"/>
    </location>
</feature>